<feature type="compositionally biased region" description="Gly residues" evidence="10">
    <location>
        <begin position="569"/>
        <end position="581"/>
    </location>
</feature>
<evidence type="ECO:0000256" key="3">
    <source>
        <dbReference type="ARBA" id="ARBA00019618"/>
    </source>
</evidence>
<comment type="subcellular location">
    <subcellularLocation>
        <location evidence="1 9">Nucleus</location>
    </subcellularLocation>
</comment>
<dbReference type="Pfam" id="PF11597">
    <property type="entry name" value="Med13_N"/>
    <property type="match status" value="1"/>
</dbReference>
<feature type="compositionally biased region" description="Basic and acidic residues" evidence="10">
    <location>
        <begin position="847"/>
        <end position="862"/>
    </location>
</feature>
<feature type="domain" description="Mediator complex subunit Med13 C-terminal" evidence="11">
    <location>
        <begin position="1763"/>
        <end position="2189"/>
    </location>
</feature>
<evidence type="ECO:0000256" key="1">
    <source>
        <dbReference type="ARBA" id="ARBA00004123"/>
    </source>
</evidence>
<evidence type="ECO:0000259" key="12">
    <source>
        <dbReference type="Pfam" id="PF11597"/>
    </source>
</evidence>
<dbReference type="GO" id="GO:0045944">
    <property type="term" value="P:positive regulation of transcription by RNA polymerase II"/>
    <property type="evidence" value="ECO:0007669"/>
    <property type="project" value="TreeGrafter"/>
</dbReference>
<evidence type="ECO:0000256" key="10">
    <source>
        <dbReference type="SAM" id="MobiDB-lite"/>
    </source>
</evidence>
<feature type="region of interest" description="Disordered" evidence="10">
    <location>
        <begin position="256"/>
        <end position="276"/>
    </location>
</feature>
<feature type="region of interest" description="Disordered" evidence="10">
    <location>
        <begin position="89"/>
        <end position="120"/>
    </location>
</feature>
<dbReference type="KEGG" id="hazt:108681616"/>
<dbReference type="InterPro" id="IPR009401">
    <property type="entry name" value="Med13_C"/>
</dbReference>
<evidence type="ECO:0000256" key="5">
    <source>
        <dbReference type="ARBA" id="ARBA00023015"/>
    </source>
</evidence>
<dbReference type="InterPro" id="IPR021643">
    <property type="entry name" value="Mediator_Med13_N"/>
</dbReference>
<feature type="region of interest" description="Disordered" evidence="10">
    <location>
        <begin position="534"/>
        <end position="647"/>
    </location>
</feature>
<dbReference type="OMA" id="WWGEDPS"/>
<evidence type="ECO:0000256" key="9">
    <source>
        <dbReference type="RuleBase" id="RU364134"/>
    </source>
</evidence>
<gene>
    <name evidence="15" type="primary">LOC108681616</name>
</gene>
<feature type="domain" description="MID" evidence="13">
    <location>
        <begin position="1454"/>
        <end position="1721"/>
    </location>
</feature>
<keyword evidence="4 9" id="KW-0678">Repressor</keyword>
<name>A0A979FSM1_HYAAZ</name>
<evidence type="ECO:0000256" key="8">
    <source>
        <dbReference type="ARBA" id="ARBA00023242"/>
    </source>
</evidence>
<dbReference type="CTD" id="43906"/>
<dbReference type="PANTHER" id="PTHR48249">
    <property type="entry name" value="MEDIATOR OF RNA POLYMERASE II TRANSCRIPTION SUBUNIT 13"/>
    <property type="match status" value="1"/>
</dbReference>
<feature type="compositionally biased region" description="Polar residues" evidence="10">
    <location>
        <begin position="2030"/>
        <end position="2039"/>
    </location>
</feature>
<evidence type="ECO:0000256" key="4">
    <source>
        <dbReference type="ARBA" id="ARBA00022491"/>
    </source>
</evidence>
<evidence type="ECO:0000313" key="15">
    <source>
        <dbReference type="RefSeq" id="XP_047739392.1"/>
    </source>
</evidence>
<feature type="region of interest" description="Disordered" evidence="10">
    <location>
        <begin position="671"/>
        <end position="697"/>
    </location>
</feature>
<dbReference type="RefSeq" id="XP_047739392.1">
    <property type="nucleotide sequence ID" value="XM_047883436.1"/>
</dbReference>
<dbReference type="InterPro" id="IPR041285">
    <property type="entry name" value="MID_MedPIWI"/>
</dbReference>
<evidence type="ECO:0000259" key="11">
    <source>
        <dbReference type="Pfam" id="PF06333"/>
    </source>
</evidence>
<feature type="compositionally biased region" description="Polar residues" evidence="10">
    <location>
        <begin position="2053"/>
        <end position="2063"/>
    </location>
</feature>
<evidence type="ECO:0000256" key="7">
    <source>
        <dbReference type="ARBA" id="ARBA00023163"/>
    </source>
</evidence>
<feature type="region of interest" description="Disordered" evidence="10">
    <location>
        <begin position="1043"/>
        <end position="1111"/>
    </location>
</feature>
<dbReference type="Pfam" id="PF18296">
    <property type="entry name" value="MID_MedPIWI"/>
    <property type="match status" value="1"/>
</dbReference>
<feature type="compositionally biased region" description="Polar residues" evidence="10">
    <location>
        <begin position="346"/>
        <end position="357"/>
    </location>
</feature>
<keyword evidence="7 9" id="KW-0804">Transcription</keyword>
<organism evidence="14 15">
    <name type="scientific">Hyalella azteca</name>
    <name type="common">Amphipod</name>
    <dbReference type="NCBI Taxonomy" id="294128"/>
    <lineage>
        <taxon>Eukaryota</taxon>
        <taxon>Metazoa</taxon>
        <taxon>Ecdysozoa</taxon>
        <taxon>Arthropoda</taxon>
        <taxon>Crustacea</taxon>
        <taxon>Multicrustacea</taxon>
        <taxon>Malacostraca</taxon>
        <taxon>Eumalacostraca</taxon>
        <taxon>Peracarida</taxon>
        <taxon>Amphipoda</taxon>
        <taxon>Senticaudata</taxon>
        <taxon>Talitrida</taxon>
        <taxon>Talitroidea</taxon>
        <taxon>Hyalellidae</taxon>
        <taxon>Hyalella</taxon>
    </lineage>
</organism>
<keyword evidence="5 9" id="KW-0805">Transcription regulation</keyword>
<proteinExistence type="inferred from homology"/>
<evidence type="ECO:0000313" key="14">
    <source>
        <dbReference type="Proteomes" id="UP000694843"/>
    </source>
</evidence>
<comment type="similarity">
    <text evidence="2 9">Belongs to the Mediator complex subunit 13 family.</text>
</comment>
<evidence type="ECO:0000256" key="2">
    <source>
        <dbReference type="ARBA" id="ARBA00009354"/>
    </source>
</evidence>
<dbReference type="GO" id="GO:0003713">
    <property type="term" value="F:transcription coactivator activity"/>
    <property type="evidence" value="ECO:0007669"/>
    <property type="project" value="TreeGrafter"/>
</dbReference>
<dbReference type="Pfam" id="PF06333">
    <property type="entry name" value="Med13_C"/>
    <property type="match status" value="1"/>
</dbReference>
<feature type="compositionally biased region" description="Pro residues" evidence="10">
    <location>
        <begin position="598"/>
        <end position="610"/>
    </location>
</feature>
<feature type="region of interest" description="Disordered" evidence="10">
    <location>
        <begin position="2028"/>
        <end position="2063"/>
    </location>
</feature>
<feature type="compositionally biased region" description="Low complexity" evidence="10">
    <location>
        <begin position="1052"/>
        <end position="1070"/>
    </location>
</feature>
<feature type="region of interest" description="Disordered" evidence="10">
    <location>
        <begin position="802"/>
        <end position="883"/>
    </location>
</feature>
<comment type="subunit">
    <text evidence="9">Component of the Mediator complex.</text>
</comment>
<feature type="compositionally biased region" description="Low complexity" evidence="10">
    <location>
        <begin position="536"/>
        <end position="550"/>
    </location>
</feature>
<reference evidence="15" key="1">
    <citation type="submission" date="2025-08" db="UniProtKB">
        <authorList>
            <consortium name="RefSeq"/>
        </authorList>
    </citation>
    <scope>IDENTIFICATION</scope>
    <source>
        <tissue evidence="15">Whole organism</tissue>
    </source>
</reference>
<dbReference type="GeneID" id="108681616"/>
<protein>
    <recommendedName>
        <fullName evidence="3 9">Mediator of RNA polymerase II transcription subunit 13</fullName>
    </recommendedName>
</protein>
<dbReference type="OrthoDB" id="103819at2759"/>
<keyword evidence="8 9" id="KW-0539">Nucleus</keyword>
<feature type="region of interest" description="Disordered" evidence="10">
    <location>
        <begin position="324"/>
        <end position="369"/>
    </location>
</feature>
<feature type="compositionally biased region" description="Polar residues" evidence="10">
    <location>
        <begin position="1565"/>
        <end position="1580"/>
    </location>
</feature>
<keyword evidence="6 9" id="KW-0010">Activator</keyword>
<keyword evidence="14" id="KW-1185">Reference proteome</keyword>
<evidence type="ECO:0000256" key="6">
    <source>
        <dbReference type="ARBA" id="ARBA00023159"/>
    </source>
</evidence>
<feature type="compositionally biased region" description="Polar residues" evidence="10">
    <location>
        <begin position="802"/>
        <end position="818"/>
    </location>
</feature>
<feature type="compositionally biased region" description="Low complexity" evidence="10">
    <location>
        <begin position="100"/>
        <end position="115"/>
    </location>
</feature>
<accession>A0A979FSM1</accession>
<feature type="domain" description="Mediator complex subunit Med13 N-terminal" evidence="12">
    <location>
        <begin position="15"/>
        <end position="294"/>
    </location>
</feature>
<sequence>MMSQHTQLSQTNGASLEDCHTNFFTLTDLVGINWRVYTWESSAGSGSHPAFNNVSDTIEDPVLSSYARCLSADVLCVWRRSWRRPPPVIDPLLDGGPAMPSTSCNNTNNSPDTPSKNQTNLKHSSKQLWIFWYGEEPDLSKLVAPELTKSDGTKGSWDWDTGLSYECRTILFKALHNLIERCLLREDFVRLGKWFVQPYEAVDCSSTCKSTHLSFSLSFFVHGESHVCASVDVRQQPPVRRLRAAHLAMAAAAAAASAHRPPAPPSAAGPSPAAAPNNPPAGLPVVLAPYSLSGILTGVSYRVTDPGIQKILDDWKQFFPLSSRRRHRHRTRTSSGSSSDGDDNVGDNTSEGLSSSASRDEWSYVSSDEDDLPPVVEVLVGGFRLKYPSFYVLVTDLDDVNLPKTTDGTEGSPNQLPGDPTYDNIGCPPVPLKPRVSPRHTHSPFTASTHPLMVANFVQPETRASVSRGLGERVWQDVVQCHQTSSSSGASSSHEGLSSEGCSLTPAELAGRWDFADPATKLPCTCSKFVSNRCVGSSGSSTSSSSSSSTLYKGGCGVTTPGSVPSLRTGGGGGGGGGGVLTDGPPASVESQASITPSPLPTPHSHPPSVTPHHDASMPTLSPQPPPSNASLGGGDPATPLDPSSLDTKPCLADLLAATAPASVKMASAAQVSSPYRGPGQDSNNTHESHFTSGQQLAMRGLKRHIMPSSDYQDACNSESHTSSLYDCSKLDAWYCHPVKRFRTAENKVEEPLWPPYRPPHHAAPPSPIKQEHGVFENTDSNATGIATGHCSPSPCLQHNGLAQSCKRPTSESSSPSRLPTLKRPLTGHDPYVFDDEPAATNGLPDGFKREIDIKEEPKDDMSPNSPAIKKSDLYTSEGLHPSPSDLEKIFANDSPLDDNHYRDHTPPGSNHSIGNIDDMPQSNSCSGVGNIVANLGKSNCSVSASTAAGSVSLGELTKMYPTPPSLEHNNFDHDAACDDQEPTDDFSLTHTPELLPHVLKEDIKGSNIFRPLPLSMFVGSERYKPLTDLPSMRDPVQILPGSVYRPSWPQNSNNNNNTNVNNNSSTSNNLVEKLQRPPSQLPPQLGTPNKLGAMSPAMDRGPGSVGGPSSVGPSLGYELASPASNQSYLSKAVASVEPSTLSQTPEASALIVNMVLMDSSLNLFRDHNFDSCPMCVCNNDHKVVGNVRGSDGALYLPSSYLSPSEEAIECNCGFSAVVNRRLAFQSGLFYEDEVDLTGLHDGLLTERRKSSLSNLVEKSNKNNDNVERDTSLLDHMPESLFQLVQHQCVDTLGSSSSVVQRAAAVYRSTRPVLKINLVDIKDGNDLAQLALEQARLDESPLTLRLSCMHKWAYYQYDGPACSQDLARCMTALQPHLQEAIQKKSRPWEPVFNVRGPLTWRHFLRMAFRGTEDMAEPLPVPMLLAGHDRDWVSVAPQAIKHWERLMLEPYCQQRAIAYVVVSPDNEFVLNHVRTFFKELSSVYQMCRLGRHAPIQRVLVDGIMRVSKTAAAKVANESLDDWFTLLDDSQISTKLKFYSQVCRHFLAPHLSGLRMDKTLFEVGKSRSGNSTNSGDQMQRQASMSPMPPPSLGPDGSTGGVDMPGQTQTDGYAVSAGSSFGSGCSLVDSEEDEGPPPAIMIYLVDPFSVGHDHPEMHRLITLGLLRCYKQMLDFLPQHMQANVHVQIISLESIVELAADTHNISRQSDQLKCLAFSVFTQCRRFLTHTNSVRSLTGFGPASVYDNFLKPRDPNEEEEVRAPYPVCSPPYILASVKENNHKEAEEALGAPREKSTVLHCTYCLSEDQHWLLAAATDNHGEMLDTITINIEVPNRTRRKKASSRRPGLKKLMEWILGVMSTGVHPWRLVVGKLGRMGHGELKGWLHLLSRKSLMASSKNLRDLCKQCDYLFPGAAPCILSACLVSLEPDSTFRMMPDVFTPDERFGHTSQNCNLNTPQDVTCTHILVFPTSATAQSAQRFQDEYPFQFVNEDSLLLDDHMDGMGGLNYIDIVNMESSGNEPDPLDDVAIGVPESLSQSSSPNNAGFGGGDSRGRCVSPSQQNGQALSNGQVLADPDEDEMATLLQQPLALGYYVSTAGTGKLPQWFWSACPHLENVCPVFLKSALHLNQPAVTQAEAEDVLPNTSNKAHPLDSACTADVLRYVLEGYNGLSWLALDPTTQDRRSCLPLHMQALSNLYNSVAALV</sequence>
<dbReference type="GO" id="GO:0016592">
    <property type="term" value="C:mediator complex"/>
    <property type="evidence" value="ECO:0007669"/>
    <property type="project" value="InterPro"/>
</dbReference>
<feature type="region of interest" description="Disordered" evidence="10">
    <location>
        <begin position="1562"/>
        <end position="1610"/>
    </location>
</feature>
<comment type="function">
    <text evidence="9">Component of the Mediator complex, a coactivator involved in regulated transcription of nearly all RNA polymerase II-dependent genes. Mediator functions as a bridge to convey information from gene-specific regulatory proteins to the basal RNA polymerase II transcription machinery. Mediator is recruited to promoters by direct interactions with regulatory proteins and serves as a scaffold for the assembly of a functional preinitiation complex with RNA polymerase II and the general transcription factors.</text>
</comment>
<evidence type="ECO:0000259" key="13">
    <source>
        <dbReference type="Pfam" id="PF18296"/>
    </source>
</evidence>
<dbReference type="PANTHER" id="PTHR48249:SF3">
    <property type="entry name" value="MEDIATOR OF RNA POLYMERASE II TRANSCRIPTION SUBUNIT 13"/>
    <property type="match status" value="1"/>
</dbReference>
<dbReference type="InterPro" id="IPR051139">
    <property type="entry name" value="Mediator_complx_sub13"/>
</dbReference>
<dbReference type="Proteomes" id="UP000694843">
    <property type="component" value="Unplaced"/>
</dbReference>